<evidence type="ECO:0000256" key="11">
    <source>
        <dbReference type="RuleBase" id="RU004395"/>
    </source>
</evidence>
<comment type="cofactor">
    <cofactor evidence="2 10">
        <name>a divalent metal cation</name>
        <dbReference type="ChEBI" id="CHEBI:60240"/>
    </cofactor>
</comment>
<name>A0A222MW77_9BACT</name>
<dbReference type="EMBL" id="CP022347">
    <property type="protein sequence ID" value="ASQ29908.1"/>
    <property type="molecule type" value="Genomic_DNA"/>
</dbReference>
<dbReference type="SUPFAM" id="SSF53448">
    <property type="entry name" value="Nucleotide-diphospho-sugar transferases"/>
    <property type="match status" value="1"/>
</dbReference>
<protein>
    <recommendedName>
        <fullName evidence="10">Bifunctional enzyme IspD/IspF</fullName>
    </recommendedName>
    <domain>
        <recommendedName>
            <fullName evidence="10">2-C-methyl-D-erythritol 4-phosphate cytidylyltransferase</fullName>
            <ecNumber evidence="10">2.7.7.60</ecNumber>
        </recommendedName>
        <alternativeName>
            <fullName evidence="10">4-diphosphocytidyl-2C-methyl-D-erythritol synthase</fullName>
        </alternativeName>
        <alternativeName>
            <fullName evidence="10">MEP cytidylyltransferase</fullName>
            <shortName evidence="10">MCT</shortName>
        </alternativeName>
    </domain>
    <domain>
        <recommendedName>
            <fullName evidence="10">2-C-methyl-D-erythritol 2,4-cyclodiphosphate synthase</fullName>
            <shortName evidence="10">MECDP-synthase</shortName>
            <shortName evidence="10">MECPP-synthase</shortName>
            <shortName evidence="10">MECPS</shortName>
            <ecNumber evidence="10">4.6.1.12</ecNumber>
        </recommendedName>
    </domain>
</protein>
<dbReference type="RefSeq" id="WP_094324698.1">
    <property type="nucleotide sequence ID" value="NZ_CP022347.1"/>
</dbReference>
<dbReference type="PROSITE" id="PS01350">
    <property type="entry name" value="ISPF"/>
    <property type="match status" value="1"/>
</dbReference>
<dbReference type="UniPathway" id="UPA00056">
    <property type="reaction ID" value="UER00093"/>
</dbReference>
<proteinExistence type="inferred from homology"/>
<dbReference type="PANTHER" id="PTHR43181:SF1">
    <property type="entry name" value="2-C-METHYL-D-ERYTHRITOL 2,4-CYCLODIPHOSPHATE SYNTHASE, CHLOROPLASTIC"/>
    <property type="match status" value="1"/>
</dbReference>
<evidence type="ECO:0000256" key="8">
    <source>
        <dbReference type="ARBA" id="ARBA00023239"/>
    </source>
</evidence>
<feature type="region of interest" description="2-C-methyl-D-erythritol 2,4-cyclodiphosphate synthase" evidence="10">
    <location>
        <begin position="211"/>
        <end position="371"/>
    </location>
</feature>
<keyword evidence="8 10" id="KW-0456">Lyase</keyword>
<dbReference type="GO" id="GO:0046872">
    <property type="term" value="F:metal ion binding"/>
    <property type="evidence" value="ECO:0007669"/>
    <property type="project" value="UniProtKB-KW"/>
</dbReference>
<evidence type="ECO:0000256" key="9">
    <source>
        <dbReference type="ARBA" id="ARBA00023268"/>
    </source>
</evidence>
<evidence type="ECO:0000256" key="2">
    <source>
        <dbReference type="ARBA" id="ARBA00001968"/>
    </source>
</evidence>
<dbReference type="NCBIfam" id="TIGR00151">
    <property type="entry name" value="ispF"/>
    <property type="match status" value="1"/>
</dbReference>
<evidence type="ECO:0000313" key="13">
    <source>
        <dbReference type="EMBL" id="ASQ29908.1"/>
    </source>
</evidence>
<feature type="region of interest" description="2-C-methyl-D-erythritol 4-phosphate cytidylyltransferase" evidence="10">
    <location>
        <begin position="1"/>
        <end position="210"/>
    </location>
</feature>
<dbReference type="GO" id="GO:0019288">
    <property type="term" value="P:isopentenyl diphosphate biosynthetic process, methylerythritol 4-phosphate pathway"/>
    <property type="evidence" value="ECO:0007669"/>
    <property type="project" value="UniProtKB-UniRule"/>
</dbReference>
<feature type="binding site" evidence="10">
    <location>
        <position position="217"/>
    </location>
    <ligand>
        <name>a divalent metal cation</name>
        <dbReference type="ChEBI" id="CHEBI:60240"/>
    </ligand>
</feature>
<keyword evidence="7 10" id="KW-0414">Isoprene biosynthesis</keyword>
<feature type="site" description="Transition state stabilizer" evidence="10">
    <location>
        <position position="16"/>
    </location>
</feature>
<organism evidence="13 14">
    <name type="scientific">Campylobacter avium LMG 24591</name>
    <dbReference type="NCBI Taxonomy" id="522484"/>
    <lineage>
        <taxon>Bacteria</taxon>
        <taxon>Pseudomonadati</taxon>
        <taxon>Campylobacterota</taxon>
        <taxon>Epsilonproteobacteria</taxon>
        <taxon>Campylobacterales</taxon>
        <taxon>Campylobacteraceae</taxon>
        <taxon>Campylobacter</taxon>
    </lineage>
</organism>
<keyword evidence="5 10" id="KW-0548">Nucleotidyltransferase</keyword>
<evidence type="ECO:0000256" key="5">
    <source>
        <dbReference type="ARBA" id="ARBA00022695"/>
    </source>
</evidence>
<dbReference type="InterPro" id="IPR036571">
    <property type="entry name" value="MECDP_synthase_sf"/>
</dbReference>
<keyword evidence="14" id="KW-1185">Reference proteome</keyword>
<gene>
    <name evidence="10 13" type="primary">ispDF</name>
    <name evidence="13" type="ORF">CAV_0236</name>
</gene>
<dbReference type="HAMAP" id="MF_01520">
    <property type="entry name" value="IspDF"/>
    <property type="match status" value="1"/>
</dbReference>
<evidence type="ECO:0000256" key="10">
    <source>
        <dbReference type="HAMAP-Rule" id="MF_01520"/>
    </source>
</evidence>
<feature type="domain" description="2-C-methyl-D-erythritol 2,4-cyclodiphosphate synthase" evidence="12">
    <location>
        <begin position="212"/>
        <end position="363"/>
    </location>
</feature>
<feature type="site" description="Positions MEP for the nucleophilic attack" evidence="10">
    <location>
        <position position="139"/>
    </location>
</feature>
<dbReference type="InterPro" id="IPR026596">
    <property type="entry name" value="IspD/F"/>
</dbReference>
<feature type="binding site" evidence="10">
    <location>
        <position position="219"/>
    </location>
    <ligand>
        <name>a divalent metal cation</name>
        <dbReference type="ChEBI" id="CHEBI:60240"/>
    </ligand>
</feature>
<dbReference type="InterPro" id="IPR018294">
    <property type="entry name" value="ISPD_synthase_CS"/>
</dbReference>
<feature type="binding site" evidence="10">
    <location>
        <position position="351"/>
    </location>
    <ligand>
        <name>4-CDP-2-C-methyl-D-erythritol 2-phosphate</name>
        <dbReference type="ChEBI" id="CHEBI:57919"/>
    </ligand>
</feature>
<evidence type="ECO:0000259" key="12">
    <source>
        <dbReference type="Pfam" id="PF02542"/>
    </source>
</evidence>
<comment type="similarity">
    <text evidence="10">In the C-terminal section; belongs to the IspF family.</text>
</comment>
<dbReference type="PANTHER" id="PTHR43181">
    <property type="entry name" value="2-C-METHYL-D-ERYTHRITOL 2,4-CYCLODIPHOSPHATE SYNTHASE, CHLOROPLASTIC"/>
    <property type="match status" value="1"/>
</dbReference>
<feature type="site" description="Positions MEP for the nucleophilic attack" evidence="10">
    <location>
        <position position="191"/>
    </location>
</feature>
<dbReference type="PROSITE" id="PS01295">
    <property type="entry name" value="ISPD"/>
    <property type="match status" value="1"/>
</dbReference>
<keyword evidence="4 10" id="KW-0808">Transferase</keyword>
<evidence type="ECO:0000313" key="14">
    <source>
        <dbReference type="Proteomes" id="UP000201169"/>
    </source>
</evidence>
<comment type="caution">
    <text evidence="10">Lacks conserved residue(s) required for the propagation of feature annotation.</text>
</comment>
<feature type="binding site" evidence="10">
    <location>
        <begin position="265"/>
        <end position="267"/>
    </location>
    <ligand>
        <name>4-CDP-2-C-methyl-D-erythritol 2-phosphate</name>
        <dbReference type="ChEBI" id="CHEBI:57919"/>
    </ligand>
</feature>
<evidence type="ECO:0000256" key="6">
    <source>
        <dbReference type="ARBA" id="ARBA00022723"/>
    </source>
</evidence>
<comment type="pathway">
    <text evidence="10">Isoprenoid biosynthesis; isopentenyl diphosphate biosynthesis via DXP pathway; isopentenyl diphosphate from 1-deoxy-D-xylulose 5-phosphate: step 2/6.</text>
</comment>
<feature type="binding site" evidence="10">
    <location>
        <begin position="217"/>
        <end position="219"/>
    </location>
    <ligand>
        <name>4-CDP-2-C-methyl-D-erythritol 2-phosphate</name>
        <dbReference type="ChEBI" id="CHEBI:57919"/>
    </ligand>
</feature>
<feature type="site" description="Transition state stabilizer" evidence="10">
    <location>
        <position position="342"/>
    </location>
</feature>
<dbReference type="Proteomes" id="UP000201169">
    <property type="component" value="Chromosome"/>
</dbReference>
<feature type="binding site" evidence="10">
    <location>
        <begin position="341"/>
        <end position="344"/>
    </location>
    <ligand>
        <name>4-CDP-2-C-methyl-D-erythritol 2-phosphate</name>
        <dbReference type="ChEBI" id="CHEBI:57919"/>
    </ligand>
</feature>
<comment type="catalytic activity">
    <reaction evidence="1 10 11">
        <text>4-CDP-2-C-methyl-D-erythritol 2-phosphate = 2-C-methyl-D-erythritol 2,4-cyclic diphosphate + CMP</text>
        <dbReference type="Rhea" id="RHEA:23864"/>
        <dbReference type="ChEBI" id="CHEBI:57919"/>
        <dbReference type="ChEBI" id="CHEBI:58483"/>
        <dbReference type="ChEBI" id="CHEBI:60377"/>
        <dbReference type="EC" id="4.6.1.12"/>
    </reaction>
</comment>
<dbReference type="EC" id="4.6.1.12" evidence="10"/>
<evidence type="ECO:0000256" key="1">
    <source>
        <dbReference type="ARBA" id="ARBA00000200"/>
    </source>
</evidence>
<feature type="binding site" evidence="10">
    <location>
        <position position="348"/>
    </location>
    <ligand>
        <name>4-CDP-2-C-methyl-D-erythritol 2-phosphate</name>
        <dbReference type="ChEBI" id="CHEBI:57919"/>
    </ligand>
</feature>
<feature type="site" description="Transition state stabilizer" evidence="10">
    <location>
        <position position="243"/>
    </location>
</feature>
<dbReference type="SUPFAM" id="SSF69765">
    <property type="entry name" value="IpsF-like"/>
    <property type="match status" value="1"/>
</dbReference>
<comment type="similarity">
    <text evidence="11">Belongs to the IspF family.</text>
</comment>
<dbReference type="Pfam" id="PF01128">
    <property type="entry name" value="IspD"/>
    <property type="match status" value="1"/>
</dbReference>
<dbReference type="InterPro" id="IPR029044">
    <property type="entry name" value="Nucleotide-diphossugar_trans"/>
</dbReference>
<dbReference type="Gene3D" id="3.90.550.10">
    <property type="entry name" value="Spore Coat Polysaccharide Biosynthesis Protein SpsA, Chain A"/>
    <property type="match status" value="1"/>
</dbReference>
<dbReference type="GO" id="GO:0016114">
    <property type="term" value="P:terpenoid biosynthetic process"/>
    <property type="evidence" value="ECO:0007669"/>
    <property type="project" value="InterPro"/>
</dbReference>
<dbReference type="CDD" id="cd00554">
    <property type="entry name" value="MECDP_synthase"/>
    <property type="match status" value="1"/>
</dbReference>
<dbReference type="HAMAP" id="MF_00107">
    <property type="entry name" value="IspF"/>
    <property type="match status" value="1"/>
</dbReference>
<dbReference type="OrthoDB" id="9804336at2"/>
<dbReference type="Pfam" id="PF02542">
    <property type="entry name" value="YgbB"/>
    <property type="match status" value="1"/>
</dbReference>
<dbReference type="NCBIfam" id="NF006899">
    <property type="entry name" value="PRK09382.1"/>
    <property type="match status" value="1"/>
</dbReference>
<dbReference type="Gene3D" id="3.30.1330.50">
    <property type="entry name" value="2-C-methyl-D-erythritol 2,4-cyclodiphosphate synthase"/>
    <property type="match status" value="1"/>
</dbReference>
<dbReference type="EC" id="2.7.7.60" evidence="10"/>
<keyword evidence="6 10" id="KW-0479">Metal-binding</keyword>
<keyword evidence="9 10" id="KW-0511">Multifunctional enzyme</keyword>
<evidence type="ECO:0000256" key="7">
    <source>
        <dbReference type="ARBA" id="ARBA00023229"/>
    </source>
</evidence>
<feature type="binding site" evidence="10">
    <location>
        <begin position="270"/>
        <end position="274"/>
    </location>
    <ligand>
        <name>4-CDP-2-C-methyl-D-erythritol 2-phosphate</name>
        <dbReference type="ChEBI" id="CHEBI:57919"/>
    </ligand>
</feature>
<dbReference type="CDD" id="cd02516">
    <property type="entry name" value="CDP-ME_synthetase"/>
    <property type="match status" value="1"/>
</dbReference>
<comment type="similarity">
    <text evidence="10">In the N-terminal section; belongs to the IspD/TarI cytidylyltransferase family. IspD subfamily.</text>
</comment>
<feature type="site" description="Transition state stabilizer" evidence="10">
    <location>
        <position position="23"/>
    </location>
</feature>
<comment type="pathway">
    <text evidence="3 10">Isoprenoid biosynthesis; isopentenyl diphosphate biosynthesis via DXP pathway; isopentenyl diphosphate from 1-deoxy-D-xylulose 5-phosphate: step 4/6.</text>
</comment>
<feature type="binding site" evidence="10">
    <location>
        <begin position="243"/>
        <end position="244"/>
    </location>
    <ligand>
        <name>4-CDP-2-C-methyl-D-erythritol 2-phosphate</name>
        <dbReference type="ChEBI" id="CHEBI:57919"/>
    </ligand>
</feature>
<dbReference type="AlphaFoldDB" id="A0A222MW77"/>
<feature type="binding site" evidence="10">
    <location>
        <position position="251"/>
    </location>
    <ligand>
        <name>a divalent metal cation</name>
        <dbReference type="ChEBI" id="CHEBI:60240"/>
    </ligand>
</feature>
<dbReference type="KEGG" id="cavi:CAV_0236"/>
<comment type="catalytic activity">
    <reaction evidence="10">
        <text>2-C-methyl-D-erythritol 4-phosphate + CTP + H(+) = 4-CDP-2-C-methyl-D-erythritol + diphosphate</text>
        <dbReference type="Rhea" id="RHEA:13429"/>
        <dbReference type="ChEBI" id="CHEBI:15378"/>
        <dbReference type="ChEBI" id="CHEBI:33019"/>
        <dbReference type="ChEBI" id="CHEBI:37563"/>
        <dbReference type="ChEBI" id="CHEBI:57823"/>
        <dbReference type="ChEBI" id="CHEBI:58262"/>
        <dbReference type="EC" id="2.7.7.60"/>
    </reaction>
</comment>
<dbReference type="InterPro" id="IPR003526">
    <property type="entry name" value="MECDP_synthase"/>
</dbReference>
<sequence length="371" mass="41425">MLDVSLIILAAGDSSRFELPVKKQFLRFKDEPLWLYVSKRLSSFYDFKKVIVTSSNVDYMKKFSNSFVFTQGGKTRSKSLLKALELVESEYVMVSDAARVLVDKDTVLRLIDKIKSCECVSPYISVCDTSLYGDKQLKREDIKLIQTPQLSKTSLLKKALSSDKEFTDDSSAMAHVGAKIDFIKGDEKARKLTYKQDLKVLDLPPPSLEFFSGSGFDVHEFGEKRDLVLGGVKIPYHTGLKAHSDGDVLAHSLSDALLGAANLGDIGKHFPDTDKAYKDADSMQLLSSAYKLVQEYGFELVNADVTVLAQEPKLFKFKDDISKNIAKYLNVEPFRISIKASTTEGLGFVGRKEGIAVLSSVNLKYFDWTKI</sequence>
<evidence type="ECO:0000256" key="3">
    <source>
        <dbReference type="ARBA" id="ARBA00004709"/>
    </source>
</evidence>
<dbReference type="GO" id="GO:0008685">
    <property type="term" value="F:2-C-methyl-D-erythritol 2,4-cyclodiphosphate synthase activity"/>
    <property type="evidence" value="ECO:0007669"/>
    <property type="project" value="UniProtKB-UniRule"/>
</dbReference>
<dbReference type="InterPro" id="IPR034683">
    <property type="entry name" value="IspD/TarI"/>
</dbReference>
<evidence type="ECO:0000256" key="4">
    <source>
        <dbReference type="ARBA" id="ARBA00022679"/>
    </source>
</evidence>
<dbReference type="InterPro" id="IPR020555">
    <property type="entry name" value="MECDP_synthase_CS"/>
</dbReference>
<comment type="function">
    <text evidence="10">Bifunctional enzyme that catalyzes the formation of 4-diphosphocytidyl-2-C-methyl-D-erythritol from CTP and 2-C-methyl-D-erythritol 4-phosphate (MEP) (IspD), and catalyzes the conversion of 4-diphosphocytidyl-2-C-methyl-D-erythritol 2-phosphate (CDP-ME2P) to 2-C-methyl-D-erythritol 2,4-cyclodiphosphate (ME-CPP) with a corresponding release of cytidine 5-monophosphate (CMP) (IspF).</text>
</comment>
<accession>A0A222MW77</accession>
<reference evidence="13 14" key="1">
    <citation type="submission" date="2017-07" db="EMBL/GenBank/DDBJ databases">
        <title>Analysis of two Campylobacter avium genomes and identification of a novel hippuricase gene.</title>
        <authorList>
            <person name="Miller W.G."/>
            <person name="Chapman M.H."/>
            <person name="Yee E."/>
            <person name="Revez J."/>
            <person name="Bono J.L."/>
            <person name="Rossi M."/>
        </authorList>
    </citation>
    <scope>NUCLEOTIDE SEQUENCE [LARGE SCALE GENOMIC DNA]</scope>
    <source>
        <strain evidence="13 14">LMG 24591</strain>
    </source>
</reference>
<dbReference type="GO" id="GO:0050518">
    <property type="term" value="F:2-C-methyl-D-erythritol 4-phosphate cytidylyltransferase activity"/>
    <property type="evidence" value="ECO:0007669"/>
    <property type="project" value="UniProtKB-UniRule"/>
</dbReference>